<reference evidence="4 5" key="1">
    <citation type="submission" date="2016-03" db="EMBL/GenBank/DDBJ databases">
        <authorList>
            <person name="Ploux O."/>
        </authorList>
    </citation>
    <scope>NUCLEOTIDE SEQUENCE [LARGE SCALE GENOMIC DNA]</scope>
    <source>
        <strain evidence="4 5">BER2</strain>
    </source>
</reference>
<dbReference type="PROSITE" id="PS51782">
    <property type="entry name" value="LYSM"/>
    <property type="match status" value="1"/>
</dbReference>
<proteinExistence type="predicted"/>
<dbReference type="EMBL" id="LUKF01000002">
    <property type="protein sequence ID" value="KYG70208.1"/>
    <property type="molecule type" value="Genomic_DNA"/>
</dbReference>
<sequence length="540" mass="58056">MKKKFSVLLAMIFCALVAQAQDTPPDTTWESDPLDVLEPQQPQETVEPTVPEFKEIDESGQSADTPAPDIPAEDISTPAATDLPPATPDSAPTTFGTSEPDYSREAEFHRIYKTYNEQPTPVEAWEKAVGARESETYQVQKGDTLSGISTTFFGDPLFWPKIWSLNKGQILNPHEIDPGMSVQFFPGSMDDAPTLDVGETTVIDQKASNGNAEAAASGSTTAGATIPRARKRTPLLKTLPQSLPQYRMGALGAAKVQLQVELPKTQFPTALENLEYYIQDTPAYGAGVVTAAELDMKTAGEHQYVFVQLENGGGAKEYVAQRNVGTVPDPAQKGRMGHMVEIQGEIEILERVNDQKNIYRAIVKRSLQPVQVGAILTPGKLPVIDPSPGAVSSGVGAKIMGGHFEAKRKLFGSNSLVFLDAGTNQGLQEGQTLAIFADERVRNKKNEALTNDRVIGTAKIVKVSGNFATAYITKASEDILLGDYVGSATSHATNYTEPVAAPSQTEPAVDQDFEKDFEDAPAATPEGSPDSGSDDLDLEL</sequence>
<evidence type="ECO:0000259" key="3">
    <source>
        <dbReference type="PROSITE" id="PS51782"/>
    </source>
</evidence>
<feature type="compositionally biased region" description="Polar residues" evidence="1">
    <location>
        <begin position="496"/>
        <end position="506"/>
    </location>
</feature>
<feature type="compositionally biased region" description="Low complexity" evidence="1">
    <location>
        <begin position="208"/>
        <end position="225"/>
    </location>
</feature>
<dbReference type="PANTHER" id="PTHR34700:SF4">
    <property type="entry name" value="PHAGE-LIKE ELEMENT PBSX PROTEIN XKDP"/>
    <property type="match status" value="1"/>
</dbReference>
<evidence type="ECO:0000313" key="5">
    <source>
        <dbReference type="Proteomes" id="UP000075391"/>
    </source>
</evidence>
<dbReference type="RefSeq" id="WP_063242699.1">
    <property type="nucleotide sequence ID" value="NZ_LUKF01000002.1"/>
</dbReference>
<dbReference type="InterPro" id="IPR052196">
    <property type="entry name" value="Bact_Kbp"/>
</dbReference>
<dbReference type="PANTHER" id="PTHR34700">
    <property type="entry name" value="POTASSIUM BINDING PROTEIN KBP"/>
    <property type="match status" value="1"/>
</dbReference>
<dbReference type="InterPro" id="IPR036779">
    <property type="entry name" value="LysM_dom_sf"/>
</dbReference>
<dbReference type="Pfam" id="PF01476">
    <property type="entry name" value="LysM"/>
    <property type="match status" value="1"/>
</dbReference>
<dbReference type="OrthoDB" id="5290381at2"/>
<evidence type="ECO:0000256" key="2">
    <source>
        <dbReference type="SAM" id="SignalP"/>
    </source>
</evidence>
<feature type="region of interest" description="Disordered" evidence="1">
    <location>
        <begin position="496"/>
        <end position="540"/>
    </location>
</feature>
<evidence type="ECO:0000313" key="4">
    <source>
        <dbReference type="EMBL" id="KYG70208.1"/>
    </source>
</evidence>
<dbReference type="CDD" id="cd00118">
    <property type="entry name" value="LysM"/>
    <property type="match status" value="1"/>
</dbReference>
<gene>
    <name evidence="4" type="ORF">AZI85_13735</name>
</gene>
<feature type="compositionally biased region" description="Low complexity" evidence="1">
    <location>
        <begin position="76"/>
        <end position="94"/>
    </location>
</feature>
<feature type="signal peptide" evidence="2">
    <location>
        <begin position="1"/>
        <end position="20"/>
    </location>
</feature>
<dbReference type="AlphaFoldDB" id="A0A150WUL8"/>
<feature type="compositionally biased region" description="Acidic residues" evidence="1">
    <location>
        <begin position="509"/>
        <end position="519"/>
    </location>
</feature>
<organism evidence="4 5">
    <name type="scientific">Bdellovibrio bacteriovorus</name>
    <dbReference type="NCBI Taxonomy" id="959"/>
    <lineage>
        <taxon>Bacteria</taxon>
        <taxon>Pseudomonadati</taxon>
        <taxon>Bdellovibrionota</taxon>
        <taxon>Bdellovibrionia</taxon>
        <taxon>Bdellovibrionales</taxon>
        <taxon>Pseudobdellovibrionaceae</taxon>
        <taxon>Bdellovibrio</taxon>
    </lineage>
</organism>
<dbReference type="SMART" id="SM00257">
    <property type="entry name" value="LysM"/>
    <property type="match status" value="1"/>
</dbReference>
<keyword evidence="2" id="KW-0732">Signal</keyword>
<comment type="caution">
    <text evidence="4">The sequence shown here is derived from an EMBL/GenBank/DDBJ whole genome shotgun (WGS) entry which is preliminary data.</text>
</comment>
<feature type="domain" description="LysM" evidence="3">
    <location>
        <begin position="135"/>
        <end position="184"/>
    </location>
</feature>
<feature type="region of interest" description="Disordered" evidence="1">
    <location>
        <begin position="208"/>
        <end position="231"/>
    </location>
</feature>
<feature type="chain" id="PRO_5007573735" description="LysM domain-containing protein" evidence="2">
    <location>
        <begin position="21"/>
        <end position="540"/>
    </location>
</feature>
<feature type="region of interest" description="Disordered" evidence="1">
    <location>
        <begin position="23"/>
        <end position="101"/>
    </location>
</feature>
<dbReference type="Proteomes" id="UP000075391">
    <property type="component" value="Unassembled WGS sequence"/>
</dbReference>
<dbReference type="InterPro" id="IPR018392">
    <property type="entry name" value="LysM"/>
</dbReference>
<protein>
    <recommendedName>
        <fullName evidence="3">LysM domain-containing protein</fullName>
    </recommendedName>
</protein>
<evidence type="ECO:0000256" key="1">
    <source>
        <dbReference type="SAM" id="MobiDB-lite"/>
    </source>
</evidence>
<dbReference type="Gene3D" id="3.10.350.10">
    <property type="entry name" value="LysM domain"/>
    <property type="match status" value="1"/>
</dbReference>
<name>A0A150WUL8_BDEBC</name>
<accession>A0A150WUL8</accession>